<evidence type="ECO:0000313" key="6">
    <source>
        <dbReference type="Proteomes" id="UP000305526"/>
    </source>
</evidence>
<dbReference type="EMBL" id="SMCP01000002">
    <property type="protein sequence ID" value="TCV89240.1"/>
    <property type="molecule type" value="Genomic_DNA"/>
</dbReference>
<dbReference type="InterPro" id="IPR050300">
    <property type="entry name" value="GDXG_lipolytic_enzyme"/>
</dbReference>
<protein>
    <submittedName>
        <fullName evidence="3">Acetyl esterase/lipase</fullName>
    </submittedName>
    <submittedName>
        <fullName evidence="4">Alpha/beta hydrolase</fullName>
    </submittedName>
</protein>
<dbReference type="Proteomes" id="UP000294619">
    <property type="component" value="Unassembled WGS sequence"/>
</dbReference>
<evidence type="ECO:0000313" key="5">
    <source>
        <dbReference type="Proteomes" id="UP000294619"/>
    </source>
</evidence>
<accession>A0A4R3YBB9</accession>
<dbReference type="GO" id="GO:0016787">
    <property type="term" value="F:hydrolase activity"/>
    <property type="evidence" value="ECO:0007669"/>
    <property type="project" value="UniProtKB-KW"/>
</dbReference>
<name>A0A4R3YBB9_9PAST</name>
<feature type="domain" description="BD-FAE-like" evidence="2">
    <location>
        <begin position="62"/>
        <end position="272"/>
    </location>
</feature>
<dbReference type="Proteomes" id="UP000305526">
    <property type="component" value="Unassembled WGS sequence"/>
</dbReference>
<keyword evidence="6" id="KW-1185">Reference proteome</keyword>
<comment type="caution">
    <text evidence="3">The sequence shown here is derived from an EMBL/GenBank/DDBJ whole genome shotgun (WGS) entry which is preliminary data.</text>
</comment>
<reference evidence="4 6" key="2">
    <citation type="submission" date="2019-05" db="EMBL/GenBank/DDBJ databases">
        <title>Pasteurellaceae isolates from reptiles.</title>
        <authorList>
            <person name="Bojesen A.M."/>
            <person name="Lund E."/>
        </authorList>
    </citation>
    <scope>NUCLEOTIDE SEQUENCE [LARGE SCALE GENOMIC DNA]</scope>
    <source>
        <strain evidence="4 6">ELNT2x</strain>
    </source>
</reference>
<organism evidence="3 5">
    <name type="scientific">Testudinibacter aquarius</name>
    <dbReference type="NCBI Taxonomy" id="1524974"/>
    <lineage>
        <taxon>Bacteria</taxon>
        <taxon>Pseudomonadati</taxon>
        <taxon>Pseudomonadota</taxon>
        <taxon>Gammaproteobacteria</taxon>
        <taxon>Pasteurellales</taxon>
        <taxon>Pasteurellaceae</taxon>
        <taxon>Testudinibacter</taxon>
    </lineage>
</organism>
<dbReference type="PANTHER" id="PTHR48081:SF6">
    <property type="entry name" value="PEPTIDASE S9 PROLYL OLIGOPEPTIDASE CATALYTIC DOMAIN-CONTAINING PROTEIN"/>
    <property type="match status" value="1"/>
</dbReference>
<dbReference type="PANTHER" id="PTHR48081">
    <property type="entry name" value="AB HYDROLASE SUPERFAMILY PROTEIN C4A8.06C"/>
    <property type="match status" value="1"/>
</dbReference>
<dbReference type="EMBL" id="VDGV01000009">
    <property type="protein sequence ID" value="TNG93302.1"/>
    <property type="molecule type" value="Genomic_DNA"/>
</dbReference>
<proteinExistence type="predicted"/>
<evidence type="ECO:0000259" key="2">
    <source>
        <dbReference type="Pfam" id="PF20434"/>
    </source>
</evidence>
<dbReference type="Pfam" id="PF20434">
    <property type="entry name" value="BD-FAE"/>
    <property type="match status" value="1"/>
</dbReference>
<evidence type="ECO:0000313" key="3">
    <source>
        <dbReference type="EMBL" id="TCV89240.1"/>
    </source>
</evidence>
<keyword evidence="1 4" id="KW-0378">Hydrolase</keyword>
<dbReference type="InterPro" id="IPR049492">
    <property type="entry name" value="BD-FAE-like_dom"/>
</dbReference>
<dbReference type="InterPro" id="IPR029058">
    <property type="entry name" value="AB_hydrolase_fold"/>
</dbReference>
<dbReference type="Gene3D" id="3.40.50.1820">
    <property type="entry name" value="alpha/beta hydrolase"/>
    <property type="match status" value="1"/>
</dbReference>
<evidence type="ECO:0000313" key="4">
    <source>
        <dbReference type="EMBL" id="TNG93302.1"/>
    </source>
</evidence>
<evidence type="ECO:0000256" key="1">
    <source>
        <dbReference type="ARBA" id="ARBA00022801"/>
    </source>
</evidence>
<gene>
    <name evidence="3" type="ORF">EDC16_102117</name>
    <name evidence="4" type="ORF">FHQ21_01560</name>
</gene>
<dbReference type="SUPFAM" id="SSF53474">
    <property type="entry name" value="alpha/beta-Hydrolases"/>
    <property type="match status" value="1"/>
</dbReference>
<sequence>MTAKLKWLALGMLVFVVSFVGSAAVKLLHNPLASQYRIDWNEQIGTVHADIAYGSGGQHKFDLYLPAVKKDTYGLVVYLHAGGFTSGDKVDDRQMLQWLASQGYVAAGVNYTLRNEANPTASVDSMSQEIKSAIPVIKQYAQTQGYTLDRMAVAGGSAGGTLALIYAYRDADTSPIPVKMVFEMVGPASFYPEDWGIYGVDNNPQAAAGLFSVMSGKTITPAMLGTPAFDDAVKNISSAMWVNADSVPALIAHGRHDKIAPFASVRHLTDALSRHGIAHDFIEFPHSGHGLQNDDKQYQQYMQKVIQYLTTYLSSP</sequence>
<dbReference type="AlphaFoldDB" id="A0A4R3YBB9"/>
<dbReference type="RefSeq" id="WP_132965006.1">
    <property type="nucleotide sequence ID" value="NZ_LEKL01000019.1"/>
</dbReference>
<reference evidence="3 5" key="1">
    <citation type="submission" date="2019-03" db="EMBL/GenBank/DDBJ databases">
        <title>Genomic Encyclopedia of Type Strains, Phase IV (KMG-IV): sequencing the most valuable type-strain genomes for metagenomic binning, comparative biology and taxonomic classification.</title>
        <authorList>
            <person name="Goeker M."/>
        </authorList>
    </citation>
    <scope>NUCLEOTIDE SEQUENCE [LARGE SCALE GENOMIC DNA]</scope>
    <source>
        <strain evidence="3 5">DSM 28140</strain>
    </source>
</reference>